<feature type="region of interest" description="Disordered" evidence="1">
    <location>
        <begin position="19"/>
        <end position="41"/>
    </location>
</feature>
<sequence length="67" mass="7615">MSSLSLCCALTQHDLPALMHSRSPHPTKRARLRTSQSWPQRSGMPSHLYLKFVVWPSLDNSPSQVRT</sequence>
<evidence type="ECO:0000256" key="1">
    <source>
        <dbReference type="SAM" id="MobiDB-lite"/>
    </source>
</evidence>
<dbReference type="AlphaFoldDB" id="A0A0C9ZMN7"/>
<dbReference type="HOGENOM" id="CLU_2813338_0_0_1"/>
<evidence type="ECO:0000313" key="2">
    <source>
        <dbReference type="EMBL" id="KIK27169.1"/>
    </source>
</evidence>
<dbReference type="EMBL" id="KN833697">
    <property type="protein sequence ID" value="KIK27169.1"/>
    <property type="molecule type" value="Genomic_DNA"/>
</dbReference>
<name>A0A0C9ZMN7_9AGAM</name>
<gene>
    <name evidence="2" type="ORF">PISMIDRAFT_200632</name>
</gene>
<keyword evidence="3" id="KW-1185">Reference proteome</keyword>
<dbReference type="Proteomes" id="UP000054018">
    <property type="component" value="Unassembled WGS sequence"/>
</dbReference>
<evidence type="ECO:0000313" key="3">
    <source>
        <dbReference type="Proteomes" id="UP000054018"/>
    </source>
</evidence>
<accession>A0A0C9ZMN7</accession>
<protein>
    <submittedName>
        <fullName evidence="2">Uncharacterized protein</fullName>
    </submittedName>
</protein>
<reference evidence="3" key="2">
    <citation type="submission" date="2015-01" db="EMBL/GenBank/DDBJ databases">
        <title>Evolutionary Origins and Diversification of the Mycorrhizal Mutualists.</title>
        <authorList>
            <consortium name="DOE Joint Genome Institute"/>
            <consortium name="Mycorrhizal Genomics Consortium"/>
            <person name="Kohler A."/>
            <person name="Kuo A."/>
            <person name="Nagy L.G."/>
            <person name="Floudas D."/>
            <person name="Copeland A."/>
            <person name="Barry K.W."/>
            <person name="Cichocki N."/>
            <person name="Veneault-Fourrey C."/>
            <person name="LaButti K."/>
            <person name="Lindquist E.A."/>
            <person name="Lipzen A."/>
            <person name="Lundell T."/>
            <person name="Morin E."/>
            <person name="Murat C."/>
            <person name="Riley R."/>
            <person name="Ohm R."/>
            <person name="Sun H."/>
            <person name="Tunlid A."/>
            <person name="Henrissat B."/>
            <person name="Grigoriev I.V."/>
            <person name="Hibbett D.S."/>
            <person name="Martin F."/>
        </authorList>
    </citation>
    <scope>NUCLEOTIDE SEQUENCE [LARGE SCALE GENOMIC DNA]</scope>
    <source>
        <strain evidence="3">441</strain>
    </source>
</reference>
<feature type="compositionally biased region" description="Basic residues" evidence="1">
    <location>
        <begin position="22"/>
        <end position="32"/>
    </location>
</feature>
<proteinExistence type="predicted"/>
<reference evidence="2 3" key="1">
    <citation type="submission" date="2014-04" db="EMBL/GenBank/DDBJ databases">
        <authorList>
            <consortium name="DOE Joint Genome Institute"/>
            <person name="Kuo A."/>
            <person name="Kohler A."/>
            <person name="Costa M.D."/>
            <person name="Nagy L.G."/>
            <person name="Floudas D."/>
            <person name="Copeland A."/>
            <person name="Barry K.W."/>
            <person name="Cichocki N."/>
            <person name="Veneault-Fourrey C."/>
            <person name="LaButti K."/>
            <person name="Lindquist E.A."/>
            <person name="Lipzen A."/>
            <person name="Lundell T."/>
            <person name="Morin E."/>
            <person name="Murat C."/>
            <person name="Sun H."/>
            <person name="Tunlid A."/>
            <person name="Henrissat B."/>
            <person name="Grigoriev I.V."/>
            <person name="Hibbett D.S."/>
            <person name="Martin F."/>
            <person name="Nordberg H.P."/>
            <person name="Cantor M.N."/>
            <person name="Hua S.X."/>
        </authorList>
    </citation>
    <scope>NUCLEOTIDE SEQUENCE [LARGE SCALE GENOMIC DNA]</scope>
    <source>
        <strain evidence="2 3">441</strain>
    </source>
</reference>
<organism evidence="2 3">
    <name type="scientific">Pisolithus microcarpus 441</name>
    <dbReference type="NCBI Taxonomy" id="765257"/>
    <lineage>
        <taxon>Eukaryota</taxon>
        <taxon>Fungi</taxon>
        <taxon>Dikarya</taxon>
        <taxon>Basidiomycota</taxon>
        <taxon>Agaricomycotina</taxon>
        <taxon>Agaricomycetes</taxon>
        <taxon>Agaricomycetidae</taxon>
        <taxon>Boletales</taxon>
        <taxon>Sclerodermatineae</taxon>
        <taxon>Pisolithaceae</taxon>
        <taxon>Pisolithus</taxon>
    </lineage>
</organism>